<reference evidence="2 3" key="1">
    <citation type="submission" date="2011-01" db="EMBL/GenBank/DDBJ databases">
        <authorList>
            <person name="Muzny D."/>
            <person name="Qin X."/>
            <person name="Deng J."/>
            <person name="Jiang H."/>
            <person name="Liu Y."/>
            <person name="Qu J."/>
            <person name="Song X.-Z."/>
            <person name="Zhang L."/>
            <person name="Thornton R."/>
            <person name="Coyle M."/>
            <person name="Francisco L."/>
            <person name="Jackson L."/>
            <person name="Javaid M."/>
            <person name="Korchina V."/>
            <person name="Kovar C."/>
            <person name="Mata R."/>
            <person name="Mathew T."/>
            <person name="Ngo R."/>
            <person name="Nguyen L."/>
            <person name="Nguyen N."/>
            <person name="Okwuonu G."/>
            <person name="Ongeri F."/>
            <person name="Pham C."/>
            <person name="Simmons D."/>
            <person name="Wilczek-Boney K."/>
            <person name="Hale W."/>
            <person name="Jakkamsetti A."/>
            <person name="Pham P."/>
            <person name="Ruth R."/>
            <person name="San Lucas F."/>
            <person name="Warren J."/>
            <person name="Zhang J."/>
            <person name="Zhao Z."/>
            <person name="Zhou C."/>
            <person name="Zhu D."/>
            <person name="Lee S."/>
            <person name="Bess C."/>
            <person name="Blankenburg K."/>
            <person name="Forbes L."/>
            <person name="Fu Q."/>
            <person name="Gubbala S."/>
            <person name="Hirani K."/>
            <person name="Jayaseelan J.C."/>
            <person name="Lara F."/>
            <person name="Munidasa M."/>
            <person name="Palculict T."/>
            <person name="Patil S."/>
            <person name="Pu L.-L."/>
            <person name="Saada N."/>
            <person name="Tang L."/>
            <person name="Weissenberger G."/>
            <person name="Zhu Y."/>
            <person name="Hemphill L."/>
            <person name="Shang Y."/>
            <person name="Youmans B."/>
            <person name="Ayvaz T."/>
            <person name="Ross M."/>
            <person name="Santibanez J."/>
            <person name="Aqrawi P."/>
            <person name="Gross S."/>
            <person name="Joshi V."/>
            <person name="Fowler G."/>
            <person name="Nazareth L."/>
            <person name="Reid J."/>
            <person name="Worley K."/>
            <person name="Petrosino J."/>
            <person name="Highlander S."/>
            <person name="Gibbs R."/>
        </authorList>
    </citation>
    <scope>NUCLEOTIDE SEQUENCE [LARGE SCALE GENOMIC DNA]</scope>
    <source>
        <strain evidence="2 3">ATCC 33394</strain>
    </source>
</reference>
<evidence type="ECO:0000256" key="1">
    <source>
        <dbReference type="SAM" id="Phobius"/>
    </source>
</evidence>
<dbReference type="Proteomes" id="UP000004088">
    <property type="component" value="Unassembled WGS sequence"/>
</dbReference>
<organism evidence="2 3">
    <name type="scientific">Kingella denitrificans ATCC 33394</name>
    <dbReference type="NCBI Taxonomy" id="888741"/>
    <lineage>
        <taxon>Bacteria</taxon>
        <taxon>Pseudomonadati</taxon>
        <taxon>Pseudomonadota</taxon>
        <taxon>Betaproteobacteria</taxon>
        <taxon>Neisseriales</taxon>
        <taxon>Neisseriaceae</taxon>
        <taxon>Kingella</taxon>
    </lineage>
</organism>
<keyword evidence="1" id="KW-0812">Transmembrane</keyword>
<keyword evidence="1" id="KW-1133">Transmembrane helix</keyword>
<dbReference type="EMBL" id="AEWV01000015">
    <property type="protein sequence ID" value="EGC17548.1"/>
    <property type="molecule type" value="Genomic_DNA"/>
</dbReference>
<evidence type="ECO:0000313" key="3">
    <source>
        <dbReference type="Proteomes" id="UP000004088"/>
    </source>
</evidence>
<accession>F0EYE0</accession>
<feature type="transmembrane region" description="Helical" evidence="1">
    <location>
        <begin position="57"/>
        <end position="79"/>
    </location>
</feature>
<proteinExistence type="predicted"/>
<sequence length="207" mass="23549">MGISFGCADCRIEKPNLNTHGGIPAPWQRQPANIVLFSGCRNISGSLKVQIYKIKPVLLLLFLNSRAGFFVWFFLGVFMNNRFALSEEQRLLQLYGLMAKEAFTAIRYLSAGRSSLYHENLNPVLDNFTDDRLRENMTAIGQLSEAMHNLPVHADDRNDSACTLRCIERFIVLQPRLAERFGFPGLVRQIRELDSGIDNLIFEDKPL</sequence>
<name>F0EYE0_9NEIS</name>
<keyword evidence="1" id="KW-0472">Membrane</keyword>
<comment type="caution">
    <text evidence="2">The sequence shown here is derived from an EMBL/GenBank/DDBJ whole genome shotgun (WGS) entry which is preliminary data.</text>
</comment>
<gene>
    <name evidence="2" type="ORF">HMPREF9098_0874</name>
</gene>
<dbReference type="STRING" id="888741.HMPREF9098_0874"/>
<dbReference type="HOGENOM" id="CLU_1324919_0_0_4"/>
<dbReference type="AlphaFoldDB" id="F0EYE0"/>
<protein>
    <submittedName>
        <fullName evidence="2">Uncharacterized protein</fullName>
    </submittedName>
</protein>
<keyword evidence="3" id="KW-1185">Reference proteome</keyword>
<evidence type="ECO:0000313" key="2">
    <source>
        <dbReference type="EMBL" id="EGC17548.1"/>
    </source>
</evidence>